<evidence type="ECO:0000256" key="2">
    <source>
        <dbReference type="SAM" id="MobiDB-lite"/>
    </source>
</evidence>
<dbReference type="Pfam" id="PF13624">
    <property type="entry name" value="SurA_N_3"/>
    <property type="match status" value="1"/>
</dbReference>
<evidence type="ECO:0000256" key="1">
    <source>
        <dbReference type="SAM" id="Coils"/>
    </source>
</evidence>
<dbReference type="Proteomes" id="UP001235840">
    <property type="component" value="Unassembled WGS sequence"/>
</dbReference>
<keyword evidence="3" id="KW-0732">Signal</keyword>
<protein>
    <recommendedName>
        <fullName evidence="6">Peptidylprolyl isomerase</fullName>
    </recommendedName>
</protein>
<feature type="chain" id="PRO_5046982104" description="Peptidylprolyl isomerase" evidence="3">
    <location>
        <begin position="21"/>
        <end position="244"/>
    </location>
</feature>
<proteinExistence type="predicted"/>
<evidence type="ECO:0000256" key="3">
    <source>
        <dbReference type="SAM" id="SignalP"/>
    </source>
</evidence>
<accession>A0ABT9W0B9</accession>
<reference evidence="4 5" key="1">
    <citation type="submission" date="2023-07" db="EMBL/GenBank/DDBJ databases">
        <title>Genomic Encyclopedia of Type Strains, Phase IV (KMG-IV): sequencing the most valuable type-strain genomes for metagenomic binning, comparative biology and taxonomic classification.</title>
        <authorList>
            <person name="Goeker M."/>
        </authorList>
    </citation>
    <scope>NUCLEOTIDE SEQUENCE [LARGE SCALE GENOMIC DNA]</scope>
    <source>
        <strain evidence="4 5">DSM 12751</strain>
    </source>
</reference>
<name>A0ABT9W0B9_9BACI</name>
<dbReference type="InterPro" id="IPR027304">
    <property type="entry name" value="Trigger_fact/SurA_dom_sf"/>
</dbReference>
<sequence length="244" mass="27366">MKKSLLFLLLAMTLIFTACSNTSDDQNMEGDDAAQPPGEIEEGSSNDEDNGTGQDTDLNGEVAAIVNGQAITMETLEKRTQLNAINSLGADLSELDEEQQQLLYSTTLDHLIETEVLLQDSEEYKLSEEEIQAEFDSIIGQQGEDEFTEFLETYNMTEEDVKQNLAESYQIEDYFMAKYDEVTLDEGEIEAEYEAYKEEMEAAGREVSPLEDVRASIEEVGKRKKIIDSLMSSSTIEIHYESGI</sequence>
<gene>
    <name evidence="4" type="ORF">J2S11_002453</name>
</gene>
<dbReference type="Gene3D" id="1.10.4030.10">
    <property type="entry name" value="Porin chaperone SurA, peptide-binding domain"/>
    <property type="match status" value="1"/>
</dbReference>
<feature type="region of interest" description="Disordered" evidence="2">
    <location>
        <begin position="23"/>
        <end position="58"/>
    </location>
</feature>
<evidence type="ECO:0000313" key="4">
    <source>
        <dbReference type="EMBL" id="MDQ0166549.1"/>
    </source>
</evidence>
<dbReference type="PANTHER" id="PTHR47245:SF2">
    <property type="entry name" value="PEPTIDYL-PROLYL CIS-TRANS ISOMERASE HP_0175-RELATED"/>
    <property type="match status" value="1"/>
</dbReference>
<organism evidence="4 5">
    <name type="scientific">Caldalkalibacillus horti</name>
    <dbReference type="NCBI Taxonomy" id="77523"/>
    <lineage>
        <taxon>Bacteria</taxon>
        <taxon>Bacillati</taxon>
        <taxon>Bacillota</taxon>
        <taxon>Bacilli</taxon>
        <taxon>Bacillales</taxon>
        <taxon>Bacillaceae</taxon>
        <taxon>Caldalkalibacillus</taxon>
    </lineage>
</organism>
<evidence type="ECO:0000313" key="5">
    <source>
        <dbReference type="Proteomes" id="UP001235840"/>
    </source>
</evidence>
<dbReference type="PANTHER" id="PTHR47245">
    <property type="entry name" value="PEPTIDYLPROLYL ISOMERASE"/>
    <property type="match status" value="1"/>
</dbReference>
<feature type="coiled-coil region" evidence="1">
    <location>
        <begin position="179"/>
        <end position="206"/>
    </location>
</feature>
<keyword evidence="1" id="KW-0175">Coiled coil</keyword>
<feature type="compositionally biased region" description="Acidic residues" evidence="2">
    <location>
        <begin position="39"/>
        <end position="50"/>
    </location>
</feature>
<dbReference type="PROSITE" id="PS51257">
    <property type="entry name" value="PROKAR_LIPOPROTEIN"/>
    <property type="match status" value="1"/>
</dbReference>
<dbReference type="RefSeq" id="WP_307394840.1">
    <property type="nucleotide sequence ID" value="NZ_BAAADK010000045.1"/>
</dbReference>
<dbReference type="EMBL" id="JAUSTY010000009">
    <property type="protein sequence ID" value="MDQ0166549.1"/>
    <property type="molecule type" value="Genomic_DNA"/>
</dbReference>
<keyword evidence="5" id="KW-1185">Reference proteome</keyword>
<feature type="signal peptide" evidence="3">
    <location>
        <begin position="1"/>
        <end position="20"/>
    </location>
</feature>
<evidence type="ECO:0008006" key="6">
    <source>
        <dbReference type="Google" id="ProtNLM"/>
    </source>
</evidence>
<comment type="caution">
    <text evidence="4">The sequence shown here is derived from an EMBL/GenBank/DDBJ whole genome shotgun (WGS) entry which is preliminary data.</text>
</comment>
<dbReference type="InterPro" id="IPR050245">
    <property type="entry name" value="PrsA_foldase"/>
</dbReference>
<dbReference type="SUPFAM" id="SSF109998">
    <property type="entry name" value="Triger factor/SurA peptide-binding domain-like"/>
    <property type="match status" value="1"/>
</dbReference>